<evidence type="ECO:0000313" key="3">
    <source>
        <dbReference type="Proteomes" id="UP000026249"/>
    </source>
</evidence>
<dbReference type="InterPro" id="IPR007791">
    <property type="entry name" value="DjlA_N"/>
</dbReference>
<dbReference type="STRING" id="1454373.ACMU_03550"/>
<dbReference type="AlphaFoldDB" id="A0A037ZH70"/>
<sequence length="147" mass="16315">MLSDLLSRLTADRPQTLPDPDARLALTALLVRVARTDGDYAAEEVRRIDRICETRYGLDHAGARALREQAEALEAEAPDTVRFTRAIKDAVAYDDRSAVVEALWDVALADGMRDEEEDALLRLVANLLGVGDADSHRLRLKVQAKYD</sequence>
<name>A0A037ZH70_9RHOB</name>
<reference evidence="2 3" key="1">
    <citation type="submission" date="2014-03" db="EMBL/GenBank/DDBJ databases">
        <title>Draft Genome Sequence of Actibacterium mucosum KCTC 23349, a Marine Alphaproteobacterium with Complex Ionic Requirements Isolated from Mediterranean Seawater at Malvarrosa Beach, Valencia, Spain.</title>
        <authorList>
            <person name="Arahal D.R."/>
            <person name="Shao Z."/>
            <person name="Lai Q."/>
            <person name="Pujalte M.J."/>
        </authorList>
    </citation>
    <scope>NUCLEOTIDE SEQUENCE [LARGE SCALE GENOMIC DNA]</scope>
    <source>
        <strain evidence="2 3">KCTC 23349</strain>
    </source>
</reference>
<evidence type="ECO:0000259" key="1">
    <source>
        <dbReference type="Pfam" id="PF05099"/>
    </source>
</evidence>
<protein>
    <recommendedName>
        <fullName evidence="1">Co-chaperone DjlA N-terminal domain-containing protein</fullName>
    </recommendedName>
</protein>
<dbReference type="SUPFAM" id="SSF158682">
    <property type="entry name" value="TerB-like"/>
    <property type="match status" value="1"/>
</dbReference>
<proteinExistence type="predicted"/>
<dbReference type="CDD" id="cd07313">
    <property type="entry name" value="terB_like_2"/>
    <property type="match status" value="1"/>
</dbReference>
<evidence type="ECO:0000313" key="2">
    <source>
        <dbReference type="EMBL" id="KAJ54170.1"/>
    </source>
</evidence>
<gene>
    <name evidence="2" type="ORF">ACMU_03550</name>
</gene>
<dbReference type="RefSeq" id="WP_035262159.1">
    <property type="nucleotide sequence ID" value="NZ_JFKE01000010.1"/>
</dbReference>
<comment type="caution">
    <text evidence="2">The sequence shown here is derived from an EMBL/GenBank/DDBJ whole genome shotgun (WGS) entry which is preliminary data.</text>
</comment>
<dbReference type="Gene3D" id="1.10.3680.10">
    <property type="entry name" value="TerB-like"/>
    <property type="match status" value="1"/>
</dbReference>
<dbReference type="Proteomes" id="UP000026249">
    <property type="component" value="Unassembled WGS sequence"/>
</dbReference>
<feature type="domain" description="Co-chaperone DjlA N-terminal" evidence="1">
    <location>
        <begin position="23"/>
        <end position="139"/>
    </location>
</feature>
<dbReference type="EMBL" id="JFKE01000010">
    <property type="protein sequence ID" value="KAJ54170.1"/>
    <property type="molecule type" value="Genomic_DNA"/>
</dbReference>
<dbReference type="Pfam" id="PF05099">
    <property type="entry name" value="TerB"/>
    <property type="match status" value="1"/>
</dbReference>
<accession>A0A037ZH70</accession>
<organism evidence="2 3">
    <name type="scientific">Actibacterium mucosum KCTC 23349</name>
    <dbReference type="NCBI Taxonomy" id="1454373"/>
    <lineage>
        <taxon>Bacteria</taxon>
        <taxon>Pseudomonadati</taxon>
        <taxon>Pseudomonadota</taxon>
        <taxon>Alphaproteobacteria</taxon>
        <taxon>Rhodobacterales</taxon>
        <taxon>Roseobacteraceae</taxon>
        <taxon>Actibacterium</taxon>
    </lineage>
</organism>
<dbReference type="InterPro" id="IPR029024">
    <property type="entry name" value="TerB-like"/>
</dbReference>
<keyword evidence="3" id="KW-1185">Reference proteome</keyword>
<dbReference type="OrthoDB" id="5402150at2"/>